<dbReference type="SUPFAM" id="SSF47413">
    <property type="entry name" value="lambda repressor-like DNA-binding domains"/>
    <property type="match status" value="1"/>
</dbReference>
<dbReference type="SUPFAM" id="SSF53822">
    <property type="entry name" value="Periplasmic binding protein-like I"/>
    <property type="match status" value="1"/>
</dbReference>
<evidence type="ECO:0000313" key="5">
    <source>
        <dbReference type="EMBL" id="GGM36928.1"/>
    </source>
</evidence>
<dbReference type="SMART" id="SM00354">
    <property type="entry name" value="HTH_LACI"/>
    <property type="match status" value="1"/>
</dbReference>
<dbReference type="GO" id="GO:0000976">
    <property type="term" value="F:transcription cis-regulatory region binding"/>
    <property type="evidence" value="ECO:0007669"/>
    <property type="project" value="TreeGrafter"/>
</dbReference>
<evidence type="ECO:0000256" key="1">
    <source>
        <dbReference type="ARBA" id="ARBA00023015"/>
    </source>
</evidence>
<organism evidence="5 6">
    <name type="scientific">Dactylosporangium sucinum</name>
    <dbReference type="NCBI Taxonomy" id="1424081"/>
    <lineage>
        <taxon>Bacteria</taxon>
        <taxon>Bacillati</taxon>
        <taxon>Actinomycetota</taxon>
        <taxon>Actinomycetes</taxon>
        <taxon>Micromonosporales</taxon>
        <taxon>Micromonosporaceae</taxon>
        <taxon>Dactylosporangium</taxon>
    </lineage>
</organism>
<keyword evidence="1" id="KW-0805">Transcription regulation</keyword>
<keyword evidence="3" id="KW-0804">Transcription</keyword>
<dbReference type="PANTHER" id="PTHR30146:SF109">
    <property type="entry name" value="HTH-TYPE TRANSCRIPTIONAL REGULATOR GALS"/>
    <property type="match status" value="1"/>
</dbReference>
<dbReference type="AlphaFoldDB" id="A0A917WVR0"/>
<reference evidence="5" key="2">
    <citation type="submission" date="2020-09" db="EMBL/GenBank/DDBJ databases">
        <authorList>
            <person name="Sun Q."/>
            <person name="Ohkuma M."/>
        </authorList>
    </citation>
    <scope>NUCLEOTIDE SEQUENCE</scope>
    <source>
        <strain evidence="5">JCM 19831</strain>
    </source>
</reference>
<dbReference type="PROSITE" id="PS50932">
    <property type="entry name" value="HTH_LACI_2"/>
    <property type="match status" value="1"/>
</dbReference>
<reference evidence="5" key="1">
    <citation type="journal article" date="2014" name="Int. J. Syst. Evol. Microbiol.">
        <title>Complete genome sequence of Corynebacterium casei LMG S-19264T (=DSM 44701T), isolated from a smear-ripened cheese.</title>
        <authorList>
            <consortium name="US DOE Joint Genome Institute (JGI-PGF)"/>
            <person name="Walter F."/>
            <person name="Albersmeier A."/>
            <person name="Kalinowski J."/>
            <person name="Ruckert C."/>
        </authorList>
    </citation>
    <scope>NUCLEOTIDE SEQUENCE</scope>
    <source>
        <strain evidence="5">JCM 19831</strain>
    </source>
</reference>
<dbReference type="EMBL" id="BMPI01000020">
    <property type="protein sequence ID" value="GGM36928.1"/>
    <property type="molecule type" value="Genomic_DNA"/>
</dbReference>
<dbReference type="InterPro" id="IPR028082">
    <property type="entry name" value="Peripla_BP_I"/>
</dbReference>
<evidence type="ECO:0000313" key="6">
    <source>
        <dbReference type="Proteomes" id="UP000642070"/>
    </source>
</evidence>
<dbReference type="InterPro" id="IPR000843">
    <property type="entry name" value="HTH_LacI"/>
</dbReference>
<feature type="domain" description="HTH lacI-type" evidence="4">
    <location>
        <begin position="6"/>
        <end position="60"/>
    </location>
</feature>
<dbReference type="Gene3D" id="1.10.260.40">
    <property type="entry name" value="lambda repressor-like DNA-binding domains"/>
    <property type="match status" value="1"/>
</dbReference>
<keyword evidence="2" id="KW-0238">DNA-binding</keyword>
<dbReference type="InterPro" id="IPR010982">
    <property type="entry name" value="Lambda_DNA-bd_dom_sf"/>
</dbReference>
<dbReference type="Proteomes" id="UP000642070">
    <property type="component" value="Unassembled WGS sequence"/>
</dbReference>
<keyword evidence="6" id="KW-1185">Reference proteome</keyword>
<accession>A0A917WVR0</accession>
<evidence type="ECO:0000256" key="2">
    <source>
        <dbReference type="ARBA" id="ARBA00023125"/>
    </source>
</evidence>
<dbReference type="Pfam" id="PF00356">
    <property type="entry name" value="LacI"/>
    <property type="match status" value="1"/>
</dbReference>
<dbReference type="PANTHER" id="PTHR30146">
    <property type="entry name" value="LACI-RELATED TRANSCRIPTIONAL REPRESSOR"/>
    <property type="match status" value="1"/>
</dbReference>
<proteinExistence type="predicted"/>
<evidence type="ECO:0000259" key="4">
    <source>
        <dbReference type="PROSITE" id="PS50932"/>
    </source>
</evidence>
<protein>
    <submittedName>
        <fullName evidence="5">LacI-family transcriptional regulator</fullName>
    </submittedName>
</protein>
<gene>
    <name evidence="5" type="ORF">GCM10007977_042990</name>
</gene>
<dbReference type="CDD" id="cd01392">
    <property type="entry name" value="HTH_LacI"/>
    <property type="match status" value="1"/>
</dbReference>
<dbReference type="GO" id="GO:0003700">
    <property type="term" value="F:DNA-binding transcription factor activity"/>
    <property type="evidence" value="ECO:0007669"/>
    <property type="project" value="TreeGrafter"/>
</dbReference>
<dbReference type="InterPro" id="IPR046335">
    <property type="entry name" value="LacI/GalR-like_sensor"/>
</dbReference>
<dbReference type="Pfam" id="PF13377">
    <property type="entry name" value="Peripla_BP_3"/>
    <property type="match status" value="1"/>
</dbReference>
<evidence type="ECO:0000256" key="3">
    <source>
        <dbReference type="ARBA" id="ARBA00023163"/>
    </source>
</evidence>
<name>A0A917WVR0_9ACTN</name>
<dbReference type="RefSeq" id="WP_190251688.1">
    <property type="nucleotide sequence ID" value="NZ_BMPI01000020.1"/>
</dbReference>
<sequence length="326" mass="35543">MSQRSVTIVDLADSLGLSKTTVADALNGSGRVSEATRSRVLEAARQRGYMANRAAQQLRTRSVGAIGLYVPPQVRNMAFYMPFAFGAADEASHHAWDLTLITRWPQNGKSAHQVDGVIVIDALPGDPVVRRLIDLPIPIVTAGRNADIPPDRLAGVIEIEHERNCGIILNRLKALGASHPAFVSPVAGDDLSWSRQLQRGYKSWCRRNRSRPCLVTTPTFPSTDDVAAAVAQVLSDPDINAVLFAWQDIATRAAIQFEHVRAETGRSVALASVVSSTDHFNGTYLTALDLRPYPFGQAAAKLLHEAIAEPSDQTVYRIHEPELVEQ</sequence>
<comment type="caution">
    <text evidence="5">The sequence shown here is derived from an EMBL/GenBank/DDBJ whole genome shotgun (WGS) entry which is preliminary data.</text>
</comment>
<dbReference type="Gene3D" id="3.40.50.2300">
    <property type="match status" value="2"/>
</dbReference>